<keyword evidence="2" id="KW-0238">DNA-binding</keyword>
<dbReference type="Proteomes" id="UP001366503">
    <property type="component" value="Unassembled WGS sequence"/>
</dbReference>
<dbReference type="Pfam" id="PF00196">
    <property type="entry name" value="GerE"/>
    <property type="match status" value="1"/>
</dbReference>
<dbReference type="InterPro" id="IPR016032">
    <property type="entry name" value="Sig_transdc_resp-reg_C-effctor"/>
</dbReference>
<dbReference type="InterPro" id="IPR036388">
    <property type="entry name" value="WH-like_DNA-bd_sf"/>
</dbReference>
<evidence type="ECO:0000259" key="4">
    <source>
        <dbReference type="PROSITE" id="PS50043"/>
    </source>
</evidence>
<name>A0ABU8KKU1_9HYPH</name>
<dbReference type="PANTHER" id="PTHR44688">
    <property type="entry name" value="DNA-BINDING TRANSCRIPTIONAL ACTIVATOR DEVR_DOSR"/>
    <property type="match status" value="1"/>
</dbReference>
<evidence type="ECO:0000256" key="2">
    <source>
        <dbReference type="ARBA" id="ARBA00023125"/>
    </source>
</evidence>
<dbReference type="SUPFAM" id="SSF46894">
    <property type="entry name" value="C-terminal effector domain of the bipartite response regulators"/>
    <property type="match status" value="1"/>
</dbReference>
<reference evidence="5 6" key="1">
    <citation type="submission" date="2022-12" db="EMBL/GenBank/DDBJ databases">
        <authorList>
            <person name="Muema E."/>
        </authorList>
    </citation>
    <scope>NUCLEOTIDE SEQUENCE [LARGE SCALE GENOMIC DNA]</scope>
    <source>
        <strain evidence="6">1330</strain>
    </source>
</reference>
<dbReference type="RefSeq" id="WP_337096765.1">
    <property type="nucleotide sequence ID" value="NZ_JAPYKO010000034.1"/>
</dbReference>
<dbReference type="PANTHER" id="PTHR44688:SF16">
    <property type="entry name" value="DNA-BINDING TRANSCRIPTIONAL ACTIVATOR DEVR_DOSR"/>
    <property type="match status" value="1"/>
</dbReference>
<organism evidence="5 6">
    <name type="scientific">Mesorhizobium argentiipisi</name>
    <dbReference type="NCBI Taxonomy" id="3015175"/>
    <lineage>
        <taxon>Bacteria</taxon>
        <taxon>Pseudomonadati</taxon>
        <taxon>Pseudomonadota</taxon>
        <taxon>Alphaproteobacteria</taxon>
        <taxon>Hyphomicrobiales</taxon>
        <taxon>Phyllobacteriaceae</taxon>
        <taxon>Mesorhizobium</taxon>
    </lineage>
</organism>
<dbReference type="SMART" id="SM00421">
    <property type="entry name" value="HTH_LUXR"/>
    <property type="match status" value="1"/>
</dbReference>
<protein>
    <submittedName>
        <fullName evidence="5">LuxR C-terminal-related transcriptional regulator</fullName>
    </submittedName>
</protein>
<evidence type="ECO:0000256" key="1">
    <source>
        <dbReference type="ARBA" id="ARBA00023015"/>
    </source>
</evidence>
<evidence type="ECO:0000256" key="3">
    <source>
        <dbReference type="ARBA" id="ARBA00023163"/>
    </source>
</evidence>
<gene>
    <name evidence="5" type="ORF">O7A05_29820</name>
</gene>
<keyword evidence="3" id="KW-0804">Transcription</keyword>
<dbReference type="PROSITE" id="PS50043">
    <property type="entry name" value="HTH_LUXR_2"/>
    <property type="match status" value="1"/>
</dbReference>
<dbReference type="EMBL" id="JAPYKO010000034">
    <property type="protein sequence ID" value="MEI9406332.1"/>
    <property type="molecule type" value="Genomic_DNA"/>
</dbReference>
<sequence length="380" mass="41795">MHDFDGMVGQIYDAAVEPGRWPQVLETLSDFLEGAATKLTFQNARTLRSEASSVRMPPEADLTYAQYYYKTNVFLPRIARLRAGALIPVWDLLPREVYQRSEFYNDFCRPGDMCHPIGVVLANEPDMRVVFTCGRARTAGEFEPEHLDRLRRVGPHLVRAASVGLRLSRSELARSANVEALDHVAQGVLIVAANGEILFANRAAEALLIEADGIRIEKSALRANKQADAAKFRRLIATAAEQSDTAGGVMALARPAPRRPLSVLVSPLKIEWTWFVAGRPAAIVFVADPDSAPRTMQAQLRNLYRLTPAEAAVAIAIARGEGLQAVADELGISLTTARTHLQHVFEKTETRRQAELVRLIAASGVYDRLAEPAPKGLRTL</sequence>
<dbReference type="PRINTS" id="PR00038">
    <property type="entry name" value="HTHLUXR"/>
</dbReference>
<feature type="domain" description="HTH luxR-type" evidence="4">
    <location>
        <begin position="299"/>
        <end position="364"/>
    </location>
</feature>
<keyword evidence="1" id="KW-0805">Transcription regulation</keyword>
<evidence type="ECO:0000313" key="5">
    <source>
        <dbReference type="EMBL" id="MEI9406332.1"/>
    </source>
</evidence>
<accession>A0ABU8KKU1</accession>
<evidence type="ECO:0000313" key="6">
    <source>
        <dbReference type="Proteomes" id="UP001366503"/>
    </source>
</evidence>
<keyword evidence="6" id="KW-1185">Reference proteome</keyword>
<proteinExistence type="predicted"/>
<comment type="caution">
    <text evidence="5">The sequence shown here is derived from an EMBL/GenBank/DDBJ whole genome shotgun (WGS) entry which is preliminary data.</text>
</comment>
<dbReference type="Gene3D" id="1.10.10.10">
    <property type="entry name" value="Winged helix-like DNA-binding domain superfamily/Winged helix DNA-binding domain"/>
    <property type="match status" value="1"/>
</dbReference>
<dbReference type="InterPro" id="IPR000792">
    <property type="entry name" value="Tscrpt_reg_LuxR_C"/>
</dbReference>